<evidence type="ECO:0000313" key="2">
    <source>
        <dbReference type="EMBL" id="CEM13785.1"/>
    </source>
</evidence>
<feature type="region of interest" description="Disordered" evidence="1">
    <location>
        <begin position="1"/>
        <end position="27"/>
    </location>
</feature>
<gene>
    <name evidence="2" type="ORF">Vbra_15590</name>
</gene>
<dbReference type="EMBL" id="CDMY01000447">
    <property type="protein sequence ID" value="CEM13785.1"/>
    <property type="molecule type" value="Genomic_DNA"/>
</dbReference>
<dbReference type="FunCoup" id="A0A0G4FJ31">
    <property type="interactions" value="1"/>
</dbReference>
<dbReference type="AlphaFoldDB" id="A0A0G4FJ31"/>
<protein>
    <submittedName>
        <fullName evidence="2">Uncharacterized protein</fullName>
    </submittedName>
</protein>
<dbReference type="PhylomeDB" id="A0A0G4FJ31"/>
<sequence length="160" mass="18029">MTRSGQQSEATVDTDLSAADEGTGRKKGQIRSVEEIQVLIRAWENYVHPRAKSFWQTSDVLYQILAQIARGVEKTADPVLGDDRCVIWQGMLHSEDKRPVIRMTKPGETVESQTYVNRVLVFLFADDDSFNELQEKPKKPFAMACGDSKCVNLTHIALDD</sequence>
<evidence type="ECO:0000256" key="1">
    <source>
        <dbReference type="SAM" id="MobiDB-lite"/>
    </source>
</evidence>
<organism evidence="2 3">
    <name type="scientific">Vitrella brassicaformis (strain CCMP3155)</name>
    <dbReference type="NCBI Taxonomy" id="1169540"/>
    <lineage>
        <taxon>Eukaryota</taxon>
        <taxon>Sar</taxon>
        <taxon>Alveolata</taxon>
        <taxon>Colpodellida</taxon>
        <taxon>Vitrellaceae</taxon>
        <taxon>Vitrella</taxon>
    </lineage>
</organism>
<feature type="compositionally biased region" description="Polar residues" evidence="1">
    <location>
        <begin position="1"/>
        <end position="11"/>
    </location>
</feature>
<dbReference type="VEuPathDB" id="CryptoDB:Vbra_15590"/>
<dbReference type="OMA" id="CGNINCI"/>
<dbReference type="Proteomes" id="UP000041254">
    <property type="component" value="Unassembled WGS sequence"/>
</dbReference>
<evidence type="ECO:0000313" key="3">
    <source>
        <dbReference type="Proteomes" id="UP000041254"/>
    </source>
</evidence>
<accession>A0A0G4FJ31</accession>
<dbReference type="InParanoid" id="A0A0G4FJ31"/>
<reference evidence="2 3" key="1">
    <citation type="submission" date="2014-11" db="EMBL/GenBank/DDBJ databases">
        <authorList>
            <person name="Zhu J."/>
            <person name="Qi W."/>
            <person name="Song R."/>
        </authorList>
    </citation>
    <scope>NUCLEOTIDE SEQUENCE [LARGE SCALE GENOMIC DNA]</scope>
</reference>
<proteinExistence type="predicted"/>
<keyword evidence="3" id="KW-1185">Reference proteome</keyword>
<name>A0A0G4FJ31_VITBC</name>
<dbReference type="OrthoDB" id="408098at2759"/>